<dbReference type="RefSeq" id="WP_147494996.1">
    <property type="nucleotide sequence ID" value="NZ_CP041659.1"/>
</dbReference>
<protein>
    <submittedName>
        <fullName evidence="1">Heme-binding protein</fullName>
    </submittedName>
</protein>
<dbReference type="PANTHER" id="PTHR11220:SF58">
    <property type="entry name" value="SOUL HEME-BINDING FAMILY PROTEIN"/>
    <property type="match status" value="1"/>
</dbReference>
<dbReference type="InterPro" id="IPR011256">
    <property type="entry name" value="Reg_factor_effector_dom_sf"/>
</dbReference>
<dbReference type="Gene3D" id="3.20.80.10">
    <property type="entry name" value="Regulatory factor, effector binding domain"/>
    <property type="match status" value="1"/>
</dbReference>
<dbReference type="EMBL" id="CP041659">
    <property type="protein sequence ID" value="QDP20548.1"/>
    <property type="molecule type" value="Genomic_DNA"/>
</dbReference>
<dbReference type="AlphaFoldDB" id="A0A516IUF8"/>
<dbReference type="Proteomes" id="UP000321857">
    <property type="component" value="Chromosome"/>
</dbReference>
<dbReference type="KEGG" id="sxa:FMM02_06210"/>
<name>A0A516IUF8_9SPHN</name>
<accession>A0A516IUF8</accession>
<organism evidence="1 2">
    <name type="scientific">Sphingomonas xanthus</name>
    <dbReference type="NCBI Taxonomy" id="2594473"/>
    <lineage>
        <taxon>Bacteria</taxon>
        <taxon>Pseudomonadati</taxon>
        <taxon>Pseudomonadota</taxon>
        <taxon>Alphaproteobacteria</taxon>
        <taxon>Sphingomonadales</taxon>
        <taxon>Sphingomonadaceae</taxon>
        <taxon>Sphingomonas</taxon>
    </lineage>
</organism>
<sequence>MRKDMMAGAAAAVGAALLGGAYYLFREKQTPEPDYRTLLTDGDYQLRDYPAMVVAETVVHGPRRDALSQGFRILADYIFAKSRGGQKLPMTVPVIQDGGDPMASDPPLFNDALEGAWRTRFVMLRDRAELPQPPDGVELVKVPARKIAVVSFAGRGGDKLLADQEDRLRGWLARNGEKSDGEPEYAFYNSPMIPGPLRRNEVWLPIG</sequence>
<evidence type="ECO:0000313" key="2">
    <source>
        <dbReference type="Proteomes" id="UP000321857"/>
    </source>
</evidence>
<dbReference type="SUPFAM" id="SSF55136">
    <property type="entry name" value="Probable bacterial effector-binding domain"/>
    <property type="match status" value="1"/>
</dbReference>
<keyword evidence="2" id="KW-1185">Reference proteome</keyword>
<gene>
    <name evidence="1" type="ORF">FMM02_06210</name>
</gene>
<proteinExistence type="predicted"/>
<reference evidence="1 2" key="1">
    <citation type="submission" date="2019-07" db="EMBL/GenBank/DDBJ databases">
        <title>Sphingomonas AE3 Genome sequencing and assembly.</title>
        <authorList>
            <person name="Kim H."/>
        </authorList>
    </citation>
    <scope>NUCLEOTIDE SEQUENCE [LARGE SCALE GENOMIC DNA]</scope>
    <source>
        <strain evidence="1 2">AE3</strain>
    </source>
</reference>
<dbReference type="PANTHER" id="PTHR11220">
    <property type="entry name" value="HEME-BINDING PROTEIN-RELATED"/>
    <property type="match status" value="1"/>
</dbReference>
<dbReference type="OrthoDB" id="2156220at2"/>
<dbReference type="InterPro" id="IPR006917">
    <property type="entry name" value="SOUL_heme-bd"/>
</dbReference>
<dbReference type="Pfam" id="PF04832">
    <property type="entry name" value="SOUL"/>
    <property type="match status" value="1"/>
</dbReference>
<evidence type="ECO:0000313" key="1">
    <source>
        <dbReference type="EMBL" id="QDP20548.1"/>
    </source>
</evidence>